<dbReference type="InterPro" id="IPR000757">
    <property type="entry name" value="Beta-glucanase-like"/>
</dbReference>
<proteinExistence type="predicted"/>
<keyword evidence="3" id="KW-0812">Transmembrane</keyword>
<dbReference type="PANTHER" id="PTHR31062">
    <property type="entry name" value="XYLOGLUCAN ENDOTRANSGLUCOSYLASE/HYDROLASE PROTEIN 8-RELATED"/>
    <property type="match status" value="1"/>
</dbReference>
<name>A0A5N5J9M3_9ROSI</name>
<feature type="chain" id="PRO_5024299340" description="GH16 domain-containing protein" evidence="4">
    <location>
        <begin position="21"/>
        <end position="263"/>
    </location>
</feature>
<evidence type="ECO:0000256" key="2">
    <source>
        <dbReference type="ARBA" id="ARBA00023295"/>
    </source>
</evidence>
<dbReference type="GO" id="GO:0005975">
    <property type="term" value="P:carbohydrate metabolic process"/>
    <property type="evidence" value="ECO:0007669"/>
    <property type="project" value="InterPro"/>
</dbReference>
<evidence type="ECO:0000313" key="7">
    <source>
        <dbReference type="Proteomes" id="UP000326939"/>
    </source>
</evidence>
<evidence type="ECO:0000313" key="6">
    <source>
        <dbReference type="EMBL" id="KAB5515751.1"/>
    </source>
</evidence>
<dbReference type="Proteomes" id="UP000326939">
    <property type="component" value="Chromosome 17"/>
</dbReference>
<protein>
    <recommendedName>
        <fullName evidence="5">GH16 domain-containing protein</fullName>
    </recommendedName>
</protein>
<reference evidence="7" key="1">
    <citation type="journal article" date="2019" name="Gigascience">
        <title>De novo genome assembly of the endangered Acer yangbiense, a plant species with extremely small populations endemic to Yunnan Province, China.</title>
        <authorList>
            <person name="Yang J."/>
            <person name="Wariss H.M."/>
            <person name="Tao L."/>
            <person name="Zhang R."/>
            <person name="Yun Q."/>
            <person name="Hollingsworth P."/>
            <person name="Dao Z."/>
            <person name="Luo G."/>
            <person name="Guo H."/>
            <person name="Ma Y."/>
            <person name="Sun W."/>
        </authorList>
    </citation>
    <scope>NUCLEOTIDE SEQUENCE [LARGE SCALE GENOMIC DNA]</scope>
    <source>
        <strain evidence="7">cv. br00</strain>
    </source>
</reference>
<evidence type="ECO:0000259" key="5">
    <source>
        <dbReference type="Pfam" id="PF00722"/>
    </source>
</evidence>
<keyword evidence="3" id="KW-0472">Membrane</keyword>
<keyword evidence="4" id="KW-0732">Signal</keyword>
<evidence type="ECO:0000256" key="4">
    <source>
        <dbReference type="SAM" id="SignalP"/>
    </source>
</evidence>
<dbReference type="AlphaFoldDB" id="A0A5N5J9M3"/>
<gene>
    <name evidence="6" type="ORF">DKX38_026399</name>
</gene>
<dbReference type="GO" id="GO:0004553">
    <property type="term" value="F:hydrolase activity, hydrolyzing O-glycosyl compounds"/>
    <property type="evidence" value="ECO:0007669"/>
    <property type="project" value="InterPro"/>
</dbReference>
<evidence type="ECO:0000256" key="3">
    <source>
        <dbReference type="SAM" id="Phobius"/>
    </source>
</evidence>
<accession>A0A5N5J9M3</accession>
<dbReference type="Pfam" id="PF00722">
    <property type="entry name" value="Glyco_hydro_16"/>
    <property type="match status" value="1"/>
</dbReference>
<feature type="transmembrane region" description="Helical" evidence="3">
    <location>
        <begin position="182"/>
        <end position="205"/>
    </location>
</feature>
<keyword evidence="1" id="KW-0378">Hydrolase</keyword>
<dbReference type="SUPFAM" id="SSF49899">
    <property type="entry name" value="Concanavalin A-like lectins/glucanases"/>
    <property type="match status" value="1"/>
</dbReference>
<feature type="signal peptide" evidence="4">
    <location>
        <begin position="1"/>
        <end position="20"/>
    </location>
</feature>
<keyword evidence="3" id="KW-1133">Transmembrane helix</keyword>
<comment type="caution">
    <text evidence="6">The sequence shown here is derived from an EMBL/GenBank/DDBJ whole genome shotgun (WGS) entry which is preliminary data.</text>
</comment>
<keyword evidence="7" id="KW-1185">Reference proteome</keyword>
<sequence length="263" mass="29758">MAVAGAKLALLLIPILGVAGDGYSSSQENFYGSDNHEHPKRWDFPFKSGLVIGRQSFLNTSKWIEEVRTERGSDVEMLNDKHYHDQCLIMGMIFFVIHCVIMGASMGGDFFRDFYITWGDQRAKILNGGQLLTLSLDKDSGSGFRSKNEYLFGRIDMQIKLPLKNCSSHQLKLDYSFKGGFVIGYLVFSTSVAICFTSYCVPWVYAGERKKKITILGMMVLMRRRKHKITEDGQAGSSLLEEGTREDTLPTQDPEFLKQVHLQ</sequence>
<feature type="domain" description="GH16" evidence="5">
    <location>
        <begin position="112"/>
        <end position="161"/>
    </location>
</feature>
<feature type="transmembrane region" description="Helical" evidence="3">
    <location>
        <begin position="87"/>
        <end position="106"/>
    </location>
</feature>
<dbReference type="InterPro" id="IPR044791">
    <property type="entry name" value="Beta-glucanase/XTH"/>
</dbReference>
<dbReference type="Gene3D" id="2.60.120.200">
    <property type="match status" value="1"/>
</dbReference>
<dbReference type="InterPro" id="IPR013320">
    <property type="entry name" value="ConA-like_dom_sf"/>
</dbReference>
<keyword evidence="2" id="KW-0326">Glycosidase</keyword>
<dbReference type="EMBL" id="VDCV01000017">
    <property type="protein sequence ID" value="KAB5515751.1"/>
    <property type="molecule type" value="Genomic_DNA"/>
</dbReference>
<evidence type="ECO:0000256" key="1">
    <source>
        <dbReference type="ARBA" id="ARBA00022801"/>
    </source>
</evidence>
<organism evidence="6 7">
    <name type="scientific">Salix brachista</name>
    <dbReference type="NCBI Taxonomy" id="2182728"/>
    <lineage>
        <taxon>Eukaryota</taxon>
        <taxon>Viridiplantae</taxon>
        <taxon>Streptophyta</taxon>
        <taxon>Embryophyta</taxon>
        <taxon>Tracheophyta</taxon>
        <taxon>Spermatophyta</taxon>
        <taxon>Magnoliopsida</taxon>
        <taxon>eudicotyledons</taxon>
        <taxon>Gunneridae</taxon>
        <taxon>Pentapetalae</taxon>
        <taxon>rosids</taxon>
        <taxon>fabids</taxon>
        <taxon>Malpighiales</taxon>
        <taxon>Salicaceae</taxon>
        <taxon>Saliceae</taxon>
        <taxon>Salix</taxon>
    </lineage>
</organism>